<evidence type="ECO:0000256" key="1">
    <source>
        <dbReference type="ARBA" id="ARBA00006100"/>
    </source>
</evidence>
<dbReference type="RefSeq" id="WP_248835456.1">
    <property type="nucleotide sequence ID" value="NZ_JAJEQE010000026.1"/>
</dbReference>
<dbReference type="InterPro" id="IPR013785">
    <property type="entry name" value="Aldolase_TIM"/>
</dbReference>
<proteinExistence type="inferred from homology"/>
<dbReference type="SUPFAM" id="SSF102114">
    <property type="entry name" value="Radical SAM enzymes"/>
    <property type="match status" value="1"/>
</dbReference>
<feature type="domain" description="Radical SAM core" evidence="10">
    <location>
        <begin position="1"/>
        <end position="233"/>
    </location>
</feature>
<comment type="caution">
    <text evidence="11">The sequence shown here is derived from an EMBL/GenBank/DDBJ whole genome shotgun (WGS) entry which is preliminary data.</text>
</comment>
<dbReference type="SMART" id="SM00729">
    <property type="entry name" value="Elp3"/>
    <property type="match status" value="1"/>
</dbReference>
<dbReference type="InterPro" id="IPR004559">
    <property type="entry name" value="HemW-like"/>
</dbReference>
<evidence type="ECO:0000256" key="2">
    <source>
        <dbReference type="ARBA" id="ARBA00017228"/>
    </source>
</evidence>
<sequence>MKKELELYLHIPFCVRKCAYCDFLSFPAEKEIQKQYVNCLIEEIRQFDLAEDYVVSTIFFGGGTPSVLEGSEIIRIMQAIRERFPDIREDAEITIECNPGTLTEEKLQIYQKAGINRLSLGLQSADQEELKLLGRIHTYNQFKENFYLARRIGFANINVDLMSALPGQSVESYRCTLKKVCELGPEHISAYSLIIEDGTPFAKRYRQDAAKREAGEKPQFLPSEDEERQMYEDTAEILSEYGYHRYEISNYAKAGYVCRHNVGYWKRVDYIGFGLGASTLQNPLRYKNTDDLQEYLNRDFSKKELLVLTKDNQIEETLFLGLRMMEGVSLSAFEEHFHCPLTVIYQREIQKLTEKGLLRIEKDRISLTEKGIDLSNMVLSEFLLG</sequence>
<dbReference type="PROSITE" id="PS51918">
    <property type="entry name" value="RADICAL_SAM"/>
    <property type="match status" value="1"/>
</dbReference>
<comment type="subcellular location">
    <subcellularLocation>
        <location evidence="9">Cytoplasm</location>
    </subcellularLocation>
</comment>
<dbReference type="InterPro" id="IPR006638">
    <property type="entry name" value="Elp3/MiaA/NifB-like_rSAM"/>
</dbReference>
<dbReference type="CDD" id="cd01335">
    <property type="entry name" value="Radical_SAM"/>
    <property type="match status" value="1"/>
</dbReference>
<keyword evidence="7 9" id="KW-0411">Iron-sulfur</keyword>
<dbReference type="SFLD" id="SFLDF00288">
    <property type="entry name" value="HemN-like__clustered_with_nucl"/>
    <property type="match status" value="1"/>
</dbReference>
<dbReference type="SFLD" id="SFLDS00029">
    <property type="entry name" value="Radical_SAM"/>
    <property type="match status" value="1"/>
</dbReference>
<evidence type="ECO:0000313" key="12">
    <source>
        <dbReference type="Proteomes" id="UP001299235"/>
    </source>
</evidence>
<dbReference type="PANTHER" id="PTHR13932">
    <property type="entry name" value="COPROPORPHYRINIGEN III OXIDASE"/>
    <property type="match status" value="1"/>
</dbReference>
<dbReference type="Pfam" id="PF06969">
    <property type="entry name" value="HemN_C"/>
    <property type="match status" value="1"/>
</dbReference>
<name>A0ABS8EWX4_9FIRM</name>
<evidence type="ECO:0000256" key="4">
    <source>
        <dbReference type="ARBA" id="ARBA00022691"/>
    </source>
</evidence>
<keyword evidence="4 9" id="KW-0949">S-adenosyl-L-methionine</keyword>
<protein>
    <recommendedName>
        <fullName evidence="2 9">Heme chaperone HemW</fullName>
    </recommendedName>
</protein>
<keyword evidence="6 9" id="KW-0408">Iron</keyword>
<evidence type="ECO:0000256" key="6">
    <source>
        <dbReference type="ARBA" id="ARBA00023004"/>
    </source>
</evidence>
<dbReference type="EMBL" id="JAJEQE010000026">
    <property type="protein sequence ID" value="MCC2149328.1"/>
    <property type="molecule type" value="Genomic_DNA"/>
</dbReference>
<evidence type="ECO:0000256" key="8">
    <source>
        <dbReference type="ARBA" id="ARBA00023186"/>
    </source>
</evidence>
<dbReference type="InterPro" id="IPR007197">
    <property type="entry name" value="rSAM"/>
</dbReference>
<keyword evidence="3 9" id="KW-0349">Heme</keyword>
<dbReference type="Pfam" id="PF04055">
    <property type="entry name" value="Radical_SAM"/>
    <property type="match status" value="1"/>
</dbReference>
<dbReference type="Proteomes" id="UP001299235">
    <property type="component" value="Unassembled WGS sequence"/>
</dbReference>
<dbReference type="SFLD" id="SFLDF00562">
    <property type="entry name" value="HemN-like__clustered_with_heat"/>
    <property type="match status" value="1"/>
</dbReference>
<dbReference type="SFLD" id="SFLDG01065">
    <property type="entry name" value="anaerobic_coproporphyrinogen-I"/>
    <property type="match status" value="1"/>
</dbReference>
<evidence type="ECO:0000256" key="3">
    <source>
        <dbReference type="ARBA" id="ARBA00022617"/>
    </source>
</evidence>
<keyword evidence="12" id="KW-1185">Reference proteome</keyword>
<keyword evidence="5 9" id="KW-0479">Metal-binding</keyword>
<dbReference type="InterPro" id="IPR058240">
    <property type="entry name" value="rSAM_sf"/>
</dbReference>
<comment type="similarity">
    <text evidence="1">Belongs to the anaerobic coproporphyrinogen-III oxidase family. HemW subfamily.</text>
</comment>
<accession>A0ABS8EWX4</accession>
<gene>
    <name evidence="11" type="primary">hemW</name>
    <name evidence="11" type="ORF">LKD42_08680</name>
</gene>
<keyword evidence="9" id="KW-0963">Cytoplasm</keyword>
<reference evidence="11 12" key="1">
    <citation type="submission" date="2021-10" db="EMBL/GenBank/DDBJ databases">
        <title>Anaerobic single-cell dispensing facilitates the cultivation of human gut bacteria.</title>
        <authorList>
            <person name="Afrizal A."/>
        </authorList>
    </citation>
    <scope>NUCLEOTIDE SEQUENCE [LARGE SCALE GENOMIC DNA]</scope>
    <source>
        <strain evidence="11 12">CLA-AA-H246</strain>
    </source>
</reference>
<keyword evidence="8 9" id="KW-0143">Chaperone</keyword>
<dbReference type="InterPro" id="IPR034505">
    <property type="entry name" value="Coproporphyrinogen-III_oxidase"/>
</dbReference>
<comment type="function">
    <text evidence="9">Probably acts as a heme chaperone, transferring heme to an unknown acceptor. Binds one molecule of heme per monomer, possibly covalently. Binds 1 [4Fe-4S] cluster. The cluster is coordinated with 3 cysteines and an exchangeable S-adenosyl-L-methionine.</text>
</comment>
<dbReference type="NCBIfam" id="TIGR00539">
    <property type="entry name" value="hemN_rel"/>
    <property type="match status" value="1"/>
</dbReference>
<dbReference type="InterPro" id="IPR010723">
    <property type="entry name" value="HemN_C"/>
</dbReference>
<evidence type="ECO:0000313" key="11">
    <source>
        <dbReference type="EMBL" id="MCC2149328.1"/>
    </source>
</evidence>
<evidence type="ECO:0000256" key="7">
    <source>
        <dbReference type="ARBA" id="ARBA00023014"/>
    </source>
</evidence>
<evidence type="ECO:0000256" key="5">
    <source>
        <dbReference type="ARBA" id="ARBA00022723"/>
    </source>
</evidence>
<dbReference type="Gene3D" id="3.20.20.70">
    <property type="entry name" value="Aldolase class I"/>
    <property type="match status" value="1"/>
</dbReference>
<evidence type="ECO:0000259" key="10">
    <source>
        <dbReference type="PROSITE" id="PS51918"/>
    </source>
</evidence>
<dbReference type="PANTHER" id="PTHR13932:SF5">
    <property type="entry name" value="RADICAL S-ADENOSYL METHIONINE DOMAIN-CONTAINING PROTEIN 1, MITOCHONDRIAL"/>
    <property type="match status" value="1"/>
</dbReference>
<dbReference type="SFLD" id="SFLDG01082">
    <property type="entry name" value="B12-binding_domain_containing"/>
    <property type="match status" value="1"/>
</dbReference>
<keyword evidence="9" id="KW-0004">4Fe-4S</keyword>
<evidence type="ECO:0000256" key="9">
    <source>
        <dbReference type="RuleBase" id="RU364116"/>
    </source>
</evidence>
<organism evidence="11 12">
    <name type="scientific">Hominisplanchenecus faecis</name>
    <dbReference type="NCBI Taxonomy" id="2885351"/>
    <lineage>
        <taxon>Bacteria</taxon>
        <taxon>Bacillati</taxon>
        <taxon>Bacillota</taxon>
        <taxon>Clostridia</taxon>
        <taxon>Lachnospirales</taxon>
        <taxon>Lachnospiraceae</taxon>
        <taxon>Hominisplanchenecus</taxon>
    </lineage>
</organism>